<dbReference type="Proteomes" id="UP000245845">
    <property type="component" value="Unassembled WGS sequence"/>
</dbReference>
<keyword evidence="2" id="KW-0812">Transmembrane</keyword>
<dbReference type="PANTHER" id="PTHR42736">
    <property type="entry name" value="PROTEIN-GLUTAMINE GAMMA-GLUTAMYLTRANSFERASE"/>
    <property type="match status" value="1"/>
</dbReference>
<dbReference type="AlphaFoldDB" id="A0A2Y9B8E3"/>
<evidence type="ECO:0000256" key="2">
    <source>
        <dbReference type="SAM" id="Phobius"/>
    </source>
</evidence>
<evidence type="ECO:0000259" key="3">
    <source>
        <dbReference type="SMART" id="SM00460"/>
    </source>
</evidence>
<feature type="transmembrane region" description="Helical" evidence="2">
    <location>
        <begin position="60"/>
        <end position="81"/>
    </location>
</feature>
<dbReference type="Gene3D" id="3.10.620.30">
    <property type="match status" value="1"/>
</dbReference>
<dbReference type="RefSeq" id="WP_242995916.1">
    <property type="nucleotide sequence ID" value="NZ_BAAACK010000007.1"/>
</dbReference>
<comment type="caution">
    <text evidence="4">The sequence shown here is derived from an EMBL/GenBank/DDBJ whole genome shotgun (WGS) entry which is preliminary data.</text>
</comment>
<dbReference type="EMBL" id="QGDL01000001">
    <property type="protein sequence ID" value="PWJ31937.1"/>
    <property type="molecule type" value="Genomic_DNA"/>
</dbReference>
<sequence length="693" mass="77467">MSRRKKGESGIRLYEAEKKNGFDRPYGTGAVLIFARGAAVCFLAVSWWRIFFNVFPADINIVWLAVFLFPLAVLGVMWASLKVWQKGLSVILCVLPAAFIFWRRQTLAAAAVNYLANAYLRVHYEGTEPLLLYSEPEAAAWTLGLLTAMATVPVLLLWSWVLVKNRGKLLTVLLILCPAALAAVEGYFPSAGACWVLIFAAGVYFAVCGGNSGKSVILGASSALVCIMVLFLASNVAAKPVEAMKTVENGVYRQARTAVKEGVVQKFTDLTGISEKKKEDEEKPQQEKERQEGQKEEEKTDPEAKEAEQAETQVLDEPPGLPEESGTGVFKDGIPQDLKAIASFSPGDGKGIVVHTDERPRGTFYYPEAYGSVYSGSFWRMEALSDAVLDEYYQYPPDLERLRALCSEQDIGSIEDAARFIQKEFKENTVYDYNPGATPADQDFAEYFLFENKKGFCVHFATTAVLMYRILHYPARYAEGYAIPASAFQEQEDGTYAAEVTGQMGHAWCETYEDGWQVREHTLPYTGTDTLAVPPASDSRQKAPAEVKKSTRILLGSLTIAGMILLLTAVFLIQGVVRRKQRMMQCRRYRNGRGVLALYRTLYDTAVFLGMKEAADPLASEAFESLKNYISEISVGDWQWIQDEVWQSMFAQNPPSEEEHEKLYQLVTDATKKVRHDLTGWKKIKYHQIRCLG</sequence>
<evidence type="ECO:0000256" key="1">
    <source>
        <dbReference type="SAM" id="MobiDB-lite"/>
    </source>
</evidence>
<dbReference type="Pfam" id="PF01841">
    <property type="entry name" value="Transglut_core"/>
    <property type="match status" value="1"/>
</dbReference>
<dbReference type="SMART" id="SM00460">
    <property type="entry name" value="TGc"/>
    <property type="match status" value="1"/>
</dbReference>
<evidence type="ECO:0000313" key="5">
    <source>
        <dbReference type="Proteomes" id="UP000245845"/>
    </source>
</evidence>
<reference evidence="4 5" key="1">
    <citation type="submission" date="2018-05" db="EMBL/GenBank/DDBJ databases">
        <title>The Hungate 1000. A catalogue of reference genomes from the rumen microbiome.</title>
        <authorList>
            <person name="Kelly W."/>
        </authorList>
    </citation>
    <scope>NUCLEOTIDE SEQUENCE [LARGE SCALE GENOMIC DNA]</scope>
    <source>
        <strain evidence="4 5">NLAE-zl-C242</strain>
    </source>
</reference>
<proteinExistence type="predicted"/>
<dbReference type="InterPro" id="IPR052901">
    <property type="entry name" value="Bact_TGase-like"/>
</dbReference>
<feature type="region of interest" description="Disordered" evidence="1">
    <location>
        <begin position="275"/>
        <end position="332"/>
    </location>
</feature>
<feature type="compositionally biased region" description="Basic and acidic residues" evidence="1">
    <location>
        <begin position="275"/>
        <end position="308"/>
    </location>
</feature>
<feature type="domain" description="Transglutaminase-like" evidence="3">
    <location>
        <begin position="449"/>
        <end position="523"/>
    </location>
</feature>
<dbReference type="InterPro" id="IPR002931">
    <property type="entry name" value="Transglutaminase-like"/>
</dbReference>
<keyword evidence="2" id="KW-1133">Transmembrane helix</keyword>
<feature type="transmembrane region" description="Helical" evidence="2">
    <location>
        <begin position="190"/>
        <end position="209"/>
    </location>
</feature>
<feature type="transmembrane region" description="Helical" evidence="2">
    <location>
        <begin position="167"/>
        <end position="184"/>
    </location>
</feature>
<feature type="transmembrane region" description="Helical" evidence="2">
    <location>
        <begin position="26"/>
        <end position="48"/>
    </location>
</feature>
<feature type="transmembrane region" description="Helical" evidence="2">
    <location>
        <begin position="138"/>
        <end position="160"/>
    </location>
</feature>
<feature type="transmembrane region" description="Helical" evidence="2">
    <location>
        <begin position="216"/>
        <end position="238"/>
    </location>
</feature>
<dbReference type="PANTHER" id="PTHR42736:SF1">
    <property type="entry name" value="PROTEIN-GLUTAMINE GAMMA-GLUTAMYLTRANSFERASE"/>
    <property type="match status" value="1"/>
</dbReference>
<keyword evidence="5" id="KW-1185">Reference proteome</keyword>
<organism evidence="4 5">
    <name type="scientific">Faecalicatena orotica</name>
    <dbReference type="NCBI Taxonomy" id="1544"/>
    <lineage>
        <taxon>Bacteria</taxon>
        <taxon>Bacillati</taxon>
        <taxon>Bacillota</taxon>
        <taxon>Clostridia</taxon>
        <taxon>Lachnospirales</taxon>
        <taxon>Lachnospiraceae</taxon>
        <taxon>Faecalicatena</taxon>
    </lineage>
</organism>
<dbReference type="SUPFAM" id="SSF54001">
    <property type="entry name" value="Cysteine proteinases"/>
    <property type="match status" value="1"/>
</dbReference>
<name>A0A2Y9B8E3_9FIRM</name>
<feature type="transmembrane region" description="Helical" evidence="2">
    <location>
        <begin position="553"/>
        <end position="577"/>
    </location>
</feature>
<keyword evidence="2" id="KW-0472">Membrane</keyword>
<accession>A0A2Y9B8E3</accession>
<protein>
    <submittedName>
        <fullName evidence="4">Transglutaminase superfamily protein</fullName>
    </submittedName>
</protein>
<gene>
    <name evidence="4" type="ORF">A8806_101224</name>
</gene>
<evidence type="ECO:0000313" key="4">
    <source>
        <dbReference type="EMBL" id="PWJ31937.1"/>
    </source>
</evidence>
<feature type="transmembrane region" description="Helical" evidence="2">
    <location>
        <begin position="88"/>
        <end position="105"/>
    </location>
</feature>
<dbReference type="InterPro" id="IPR038765">
    <property type="entry name" value="Papain-like_cys_pep_sf"/>
</dbReference>